<comment type="caution">
    <text evidence="2">The sequence shown here is derived from an EMBL/GenBank/DDBJ whole genome shotgun (WGS) entry which is preliminary data.</text>
</comment>
<dbReference type="EMBL" id="RQYT01000022">
    <property type="protein sequence ID" value="RRD49153.1"/>
    <property type="molecule type" value="Genomic_DNA"/>
</dbReference>
<sequence length="68" mass="7463">MCPLRPDTPCGLCVPGADGPHNCQTVRLVMDDPDLRSMWREQRVSARRQPASAPPRPDNGRGAPWPTA</sequence>
<evidence type="ECO:0000313" key="3">
    <source>
        <dbReference type="Proteomes" id="UP000280935"/>
    </source>
</evidence>
<evidence type="ECO:0000313" key="2">
    <source>
        <dbReference type="EMBL" id="RRD49153.1"/>
    </source>
</evidence>
<gene>
    <name evidence="2" type="ORF">EII35_09690</name>
</gene>
<dbReference type="Pfam" id="PF20555">
    <property type="entry name" value="DUF6767"/>
    <property type="match status" value="1"/>
</dbReference>
<reference evidence="2 3" key="1">
    <citation type="submission" date="2018-11" db="EMBL/GenBank/DDBJ databases">
        <title>Genomes From Bacteria Associated with the Canine Oral Cavity: a Test Case for Automated Genome-Based Taxonomic Assignment.</title>
        <authorList>
            <person name="Coil D.A."/>
            <person name="Jospin G."/>
            <person name="Darling A.E."/>
            <person name="Wallis C."/>
            <person name="Davis I.J."/>
            <person name="Harris S."/>
            <person name="Eisen J.A."/>
            <person name="Holcombe L.J."/>
            <person name="O'Flynn C."/>
        </authorList>
    </citation>
    <scope>NUCLEOTIDE SEQUENCE [LARGE SCALE GENOMIC DNA]</scope>
    <source>
        <strain evidence="2 3">OH2822_COT-296</strain>
    </source>
</reference>
<dbReference type="OrthoDB" id="4324184at2"/>
<feature type="region of interest" description="Disordered" evidence="1">
    <location>
        <begin position="40"/>
        <end position="68"/>
    </location>
</feature>
<dbReference type="Proteomes" id="UP000280935">
    <property type="component" value="Unassembled WGS sequence"/>
</dbReference>
<organism evidence="2 3">
    <name type="scientific">Arachnia propionica</name>
    <dbReference type="NCBI Taxonomy" id="1750"/>
    <lineage>
        <taxon>Bacteria</taxon>
        <taxon>Bacillati</taxon>
        <taxon>Actinomycetota</taxon>
        <taxon>Actinomycetes</taxon>
        <taxon>Propionibacteriales</taxon>
        <taxon>Propionibacteriaceae</taxon>
        <taxon>Arachnia</taxon>
    </lineage>
</organism>
<accession>A0A3P1WXP4</accession>
<dbReference type="AlphaFoldDB" id="A0A3P1WXP4"/>
<dbReference type="RefSeq" id="WP_125228278.1">
    <property type="nucleotide sequence ID" value="NZ_RQYT01000022.1"/>
</dbReference>
<dbReference type="InterPro" id="IPR046658">
    <property type="entry name" value="DUF6767"/>
</dbReference>
<proteinExistence type="predicted"/>
<evidence type="ECO:0000256" key="1">
    <source>
        <dbReference type="SAM" id="MobiDB-lite"/>
    </source>
</evidence>
<name>A0A3P1WXP4_9ACTN</name>
<protein>
    <submittedName>
        <fullName evidence="2">Uncharacterized protein</fullName>
    </submittedName>
</protein>